<proteinExistence type="predicted"/>
<protein>
    <submittedName>
        <fullName evidence="1">Uncharacterized protein</fullName>
    </submittedName>
</protein>
<dbReference type="Proteomes" id="UP000247612">
    <property type="component" value="Unassembled WGS sequence"/>
</dbReference>
<dbReference type="AlphaFoldDB" id="A0A318KS49"/>
<name>A0A318KS49_9FIRM</name>
<keyword evidence="2" id="KW-1185">Reference proteome</keyword>
<reference evidence="1 2" key="1">
    <citation type="submission" date="2018-05" db="EMBL/GenBank/DDBJ databases">
        <title>Genomic Encyclopedia of Type Strains, Phase IV (KMG-IV): sequencing the most valuable type-strain genomes for metagenomic binning, comparative biology and taxonomic classification.</title>
        <authorList>
            <person name="Goeker M."/>
        </authorList>
    </citation>
    <scope>NUCLEOTIDE SEQUENCE [LARGE SCALE GENOMIC DNA]</scope>
    <source>
        <strain evidence="1 2">JC118</strain>
    </source>
</reference>
<accession>A0A318KS49</accession>
<evidence type="ECO:0000313" key="1">
    <source>
        <dbReference type="EMBL" id="PXX78476.1"/>
    </source>
</evidence>
<dbReference type="STRING" id="1034346.GCA_000313565_03037"/>
<dbReference type="RefSeq" id="WP_022939314.1">
    <property type="nucleotide sequence ID" value="NZ_CABKRQ010000008.1"/>
</dbReference>
<organism evidence="1 2">
    <name type="scientific">Dielma fastidiosa</name>
    <dbReference type="NCBI Taxonomy" id="1034346"/>
    <lineage>
        <taxon>Bacteria</taxon>
        <taxon>Bacillati</taxon>
        <taxon>Bacillota</taxon>
        <taxon>Erysipelotrichia</taxon>
        <taxon>Erysipelotrichales</taxon>
        <taxon>Erysipelotrichaceae</taxon>
        <taxon>Dielma</taxon>
    </lineage>
</organism>
<gene>
    <name evidence="1" type="ORF">DES51_10716</name>
</gene>
<sequence length="118" mass="13739">MRIAEINYNQVVNIRTDIESIEVAYRDYYASNILLKEAHDEVLVGWGYDEENNQYIQPSAEGMTYYAEGEYWMLLPDGLTQEQIVADIRDSRIKQNQDIVDYSIDKYTMELIAEGVIS</sequence>
<dbReference type="OrthoDB" id="9972324at2"/>
<comment type="caution">
    <text evidence="1">The sequence shown here is derived from an EMBL/GenBank/DDBJ whole genome shotgun (WGS) entry which is preliminary data.</text>
</comment>
<dbReference type="EMBL" id="QJKH01000007">
    <property type="protein sequence ID" value="PXX78476.1"/>
    <property type="molecule type" value="Genomic_DNA"/>
</dbReference>
<evidence type="ECO:0000313" key="2">
    <source>
        <dbReference type="Proteomes" id="UP000247612"/>
    </source>
</evidence>